<dbReference type="RefSeq" id="WP_154373522.1">
    <property type="nucleotide sequence ID" value="NZ_WKJK01000002.1"/>
</dbReference>
<dbReference type="AlphaFoldDB" id="A0A6I2KW16"/>
<sequence>MSDDELGYLWSRRSAIQLRALMNRIYYQERQRIFETREGVIKVIAILGGSLAFSKIADAELVQWCAAAITTSTAASLVFGFGAKARDSAKRNSEWALLERDIELAGQRDFTEADVARWAARCNEIEAGEPAAHPALMERCYQRACTALGHTPETAIPLSFWQRHFPPIVIH</sequence>
<gene>
    <name evidence="2" type="ORF">GJ699_04495</name>
</gene>
<comment type="caution">
    <text evidence="2">The sequence shown here is derived from an EMBL/GenBank/DDBJ whole genome shotgun (WGS) entry which is preliminary data.</text>
</comment>
<keyword evidence="1" id="KW-0812">Transmembrane</keyword>
<protein>
    <recommendedName>
        <fullName evidence="4">SMODS and SLOG-associating 2TM effector domain-containing protein</fullName>
    </recommendedName>
</protein>
<keyword evidence="1" id="KW-1133">Transmembrane helix</keyword>
<organism evidence="2 3">
    <name type="scientific">Duganella guangzhouensis</name>
    <dbReference type="NCBI Taxonomy" id="2666084"/>
    <lineage>
        <taxon>Bacteria</taxon>
        <taxon>Pseudomonadati</taxon>
        <taxon>Pseudomonadota</taxon>
        <taxon>Betaproteobacteria</taxon>
        <taxon>Burkholderiales</taxon>
        <taxon>Oxalobacteraceae</taxon>
        <taxon>Telluria group</taxon>
        <taxon>Duganella</taxon>
    </lineage>
</organism>
<evidence type="ECO:0000313" key="3">
    <source>
        <dbReference type="Proteomes" id="UP000433309"/>
    </source>
</evidence>
<evidence type="ECO:0000256" key="1">
    <source>
        <dbReference type="SAM" id="Phobius"/>
    </source>
</evidence>
<dbReference type="EMBL" id="WKJK01000002">
    <property type="protein sequence ID" value="MRW89237.1"/>
    <property type="molecule type" value="Genomic_DNA"/>
</dbReference>
<evidence type="ECO:0008006" key="4">
    <source>
        <dbReference type="Google" id="ProtNLM"/>
    </source>
</evidence>
<reference evidence="2 3" key="1">
    <citation type="submission" date="2019-11" db="EMBL/GenBank/DDBJ databases">
        <title>Novel species isolated from a subtropical stream in China.</title>
        <authorList>
            <person name="Lu H."/>
        </authorList>
    </citation>
    <scope>NUCLEOTIDE SEQUENCE [LARGE SCALE GENOMIC DNA]</scope>
    <source>
        <strain evidence="2 3">FT80W</strain>
    </source>
</reference>
<proteinExistence type="predicted"/>
<name>A0A6I2KW16_9BURK</name>
<dbReference type="Proteomes" id="UP000433309">
    <property type="component" value="Unassembled WGS sequence"/>
</dbReference>
<keyword evidence="3" id="KW-1185">Reference proteome</keyword>
<keyword evidence="1" id="KW-0472">Membrane</keyword>
<accession>A0A6I2KW16</accession>
<feature type="transmembrane region" description="Helical" evidence="1">
    <location>
        <begin position="61"/>
        <end position="83"/>
    </location>
</feature>
<evidence type="ECO:0000313" key="2">
    <source>
        <dbReference type="EMBL" id="MRW89237.1"/>
    </source>
</evidence>